<dbReference type="Proteomes" id="UP000556700">
    <property type="component" value="Unassembled WGS sequence"/>
</dbReference>
<protein>
    <submittedName>
        <fullName evidence="1">Uncharacterized protein</fullName>
    </submittedName>
</protein>
<dbReference type="EMBL" id="CAIJDO010000084">
    <property type="protein sequence ID" value="CAD0002210.1"/>
    <property type="molecule type" value="Genomic_DNA"/>
</dbReference>
<evidence type="ECO:0000313" key="2">
    <source>
        <dbReference type="Proteomes" id="UP000556700"/>
    </source>
</evidence>
<keyword evidence="2" id="KW-1185">Reference proteome</keyword>
<accession>A0A6V6YRX2</accession>
<gene>
    <name evidence="1" type="ORF">FLACHUCJ7_00898</name>
</gene>
<name>A0A6V6YRX2_9FLAO</name>
<sequence length="136" mass="16481">MKFHKFTDYNPNCCPVKKVYRLIFVKLFNNYKKVKFKLNFWKFALSLSFRRRRNHTRNSIIKIANLCRILDVISPSGRNDKIINKITPFSESLFQRFRLSNLQRNSILILSLLVSHSFFRKPYHNSLQTLSRFRHR</sequence>
<organism evidence="1 2">
    <name type="scientific">Flavobacterium chungangense</name>
    <dbReference type="NCBI Taxonomy" id="554283"/>
    <lineage>
        <taxon>Bacteria</taxon>
        <taxon>Pseudomonadati</taxon>
        <taxon>Bacteroidota</taxon>
        <taxon>Flavobacteriia</taxon>
        <taxon>Flavobacteriales</taxon>
        <taxon>Flavobacteriaceae</taxon>
        <taxon>Flavobacterium</taxon>
    </lineage>
</organism>
<evidence type="ECO:0000313" key="1">
    <source>
        <dbReference type="EMBL" id="CAD0002210.1"/>
    </source>
</evidence>
<reference evidence="1 2" key="1">
    <citation type="submission" date="2020-06" db="EMBL/GenBank/DDBJ databases">
        <authorList>
            <person name="Criscuolo A."/>
        </authorList>
    </citation>
    <scope>NUCLEOTIDE SEQUENCE [LARGE SCALE GENOMIC DNA]</scope>
    <source>
        <strain evidence="2">CIP 110025</strain>
    </source>
</reference>
<dbReference type="AlphaFoldDB" id="A0A6V6YRX2"/>
<comment type="caution">
    <text evidence="1">The sequence shown here is derived from an EMBL/GenBank/DDBJ whole genome shotgun (WGS) entry which is preliminary data.</text>
</comment>
<proteinExistence type="predicted"/>